<feature type="compositionally biased region" description="Basic residues" evidence="4">
    <location>
        <begin position="409"/>
        <end position="431"/>
    </location>
</feature>
<evidence type="ECO:0000313" key="8">
    <source>
        <dbReference type="Proteomes" id="UP000790833"/>
    </source>
</evidence>
<dbReference type="RefSeq" id="XP_043048511.1">
    <property type="nucleotide sequence ID" value="XM_043191879.1"/>
</dbReference>
<feature type="compositionally biased region" description="Basic and acidic residues" evidence="4">
    <location>
        <begin position="385"/>
        <end position="408"/>
    </location>
</feature>
<feature type="compositionally biased region" description="Basic and acidic residues" evidence="4">
    <location>
        <begin position="172"/>
        <end position="192"/>
    </location>
</feature>
<evidence type="ECO:0000256" key="1">
    <source>
        <dbReference type="ARBA" id="ARBA00004123"/>
    </source>
</evidence>
<dbReference type="InterPro" id="IPR029190">
    <property type="entry name" value="Rrp14/SURF6_C"/>
</dbReference>
<dbReference type="Pfam" id="PF15459">
    <property type="entry name" value="RRP14"/>
    <property type="match status" value="1"/>
</dbReference>
<dbReference type="AlphaFoldDB" id="A0A9P7V811"/>
<feature type="compositionally biased region" description="Basic and acidic residues" evidence="4">
    <location>
        <begin position="44"/>
        <end position="63"/>
    </location>
</feature>
<dbReference type="InterPro" id="IPR007019">
    <property type="entry name" value="SURF6"/>
</dbReference>
<reference evidence="7" key="1">
    <citation type="submission" date="2021-03" db="EMBL/GenBank/DDBJ databases">
        <authorList>
            <person name="Palmer J.M."/>
        </authorList>
    </citation>
    <scope>NUCLEOTIDE SEQUENCE</scope>
    <source>
        <strain evidence="7">ARV_011</strain>
    </source>
</reference>
<dbReference type="PANTHER" id="PTHR14369">
    <property type="entry name" value="SURFEIT LOCUS PROTEIN 6"/>
    <property type="match status" value="1"/>
</dbReference>
<dbReference type="GeneID" id="66114441"/>
<name>A0A9P7V811_9ASCO</name>
<evidence type="ECO:0000259" key="5">
    <source>
        <dbReference type="Pfam" id="PF04935"/>
    </source>
</evidence>
<evidence type="ECO:0000259" key="6">
    <source>
        <dbReference type="Pfam" id="PF15459"/>
    </source>
</evidence>
<protein>
    <recommendedName>
        <fullName evidence="9">Ribosomal RNA-processing protein 14/surfeit locus protein 6 C-terminal domain-containing protein</fullName>
    </recommendedName>
</protein>
<dbReference type="Pfam" id="PF04935">
    <property type="entry name" value="SURF6"/>
    <property type="match status" value="1"/>
</dbReference>
<feature type="compositionally biased region" description="Basic residues" evidence="4">
    <location>
        <begin position="441"/>
        <end position="451"/>
    </location>
</feature>
<comment type="similarity">
    <text evidence="2">Belongs to the SURF6 family.</text>
</comment>
<gene>
    <name evidence="7" type="ORF">KQ657_001067</name>
</gene>
<feature type="domain" description="Ribosomal RNA-processing protein 14 N-terminal" evidence="6">
    <location>
        <begin position="8"/>
        <end position="57"/>
    </location>
</feature>
<evidence type="ECO:0008006" key="9">
    <source>
        <dbReference type="Google" id="ProtNLM"/>
    </source>
</evidence>
<dbReference type="InterPro" id="IPR029188">
    <property type="entry name" value="Rrp14_N"/>
</dbReference>
<dbReference type="GO" id="GO:0003723">
    <property type="term" value="F:RNA binding"/>
    <property type="evidence" value="ECO:0007669"/>
    <property type="project" value="TreeGrafter"/>
</dbReference>
<evidence type="ECO:0000256" key="4">
    <source>
        <dbReference type="SAM" id="MobiDB-lite"/>
    </source>
</evidence>
<dbReference type="GO" id="GO:0042273">
    <property type="term" value="P:ribosomal large subunit biogenesis"/>
    <property type="evidence" value="ECO:0007669"/>
    <property type="project" value="TreeGrafter"/>
</dbReference>
<dbReference type="GO" id="GO:0042274">
    <property type="term" value="P:ribosomal small subunit biogenesis"/>
    <property type="evidence" value="ECO:0007669"/>
    <property type="project" value="TreeGrafter"/>
</dbReference>
<feature type="compositionally biased region" description="Acidic residues" evidence="4">
    <location>
        <begin position="99"/>
        <end position="133"/>
    </location>
</feature>
<sequence length="451" mass="51845">MGNSLEERLKTHSSAFNGLLSLIPAKYYYDDATQDQWQQKKKSKQELKQNKRAKLDPNSKEAADSYTNAHASAKDVMDNKAKNAPKVSLPKKLPASITEDSDDDVNMEVTNEEDEDEDEVDNENDNEDSEQIDDPLMYKKSQITFDEDNIDANDGVEFSKQVAQQQKRKKTLSPEEQRKKDENLAKLREKLSSKINTMKERRKAPGTKVAGAPKSREQILEERKKKAELRKRKREEMENEASDDDLSDSEGEDDEDDDEEEEQGSEVAVQDGDSSVLYGNIVFNDGTRLTSDLGKMRSTMEKKSKKGPSNNDVKAHLKILENKKRVLEQMTPEEQIKQKEKDKWTRVMAQAEGAKIKDDEKLLKKALKRKERQKLKSEIEWKDRKQMVKDTKAARQKRRDENLKARRENKGKKSKNQPRLKKFVGTVHKKRAGFEGSSKSKGGRLQKFHNA</sequence>
<comment type="subcellular location">
    <subcellularLocation>
        <location evidence="1">Nucleus</location>
    </subcellularLocation>
</comment>
<dbReference type="OrthoDB" id="444809at2759"/>
<dbReference type="PANTHER" id="PTHR14369:SF0">
    <property type="entry name" value="SURFEIT LOCUS PROTEIN 6"/>
    <property type="match status" value="1"/>
</dbReference>
<keyword evidence="8" id="KW-1185">Reference proteome</keyword>
<feature type="region of interest" description="Disordered" evidence="4">
    <location>
        <begin position="34"/>
        <end position="314"/>
    </location>
</feature>
<dbReference type="GO" id="GO:0003677">
    <property type="term" value="F:DNA binding"/>
    <property type="evidence" value="ECO:0007669"/>
    <property type="project" value="TreeGrafter"/>
</dbReference>
<feature type="compositionally biased region" description="Basic and acidic residues" evidence="4">
    <location>
        <begin position="214"/>
        <end position="225"/>
    </location>
</feature>
<dbReference type="GO" id="GO:0005730">
    <property type="term" value="C:nucleolus"/>
    <property type="evidence" value="ECO:0007669"/>
    <property type="project" value="TreeGrafter"/>
</dbReference>
<evidence type="ECO:0000256" key="2">
    <source>
        <dbReference type="ARBA" id="ARBA00005904"/>
    </source>
</evidence>
<feature type="domain" description="Ribosomal RNA-processing protein 14/surfeit locus protein 6 C-terminal" evidence="5">
    <location>
        <begin position="217"/>
        <end position="415"/>
    </location>
</feature>
<feature type="region of interest" description="Disordered" evidence="4">
    <location>
        <begin position="385"/>
        <end position="451"/>
    </location>
</feature>
<proteinExistence type="inferred from homology"/>
<keyword evidence="3" id="KW-0539">Nucleus</keyword>
<organism evidence="7 8">
    <name type="scientific">Scheffersomyces spartinae</name>
    <dbReference type="NCBI Taxonomy" id="45513"/>
    <lineage>
        <taxon>Eukaryota</taxon>
        <taxon>Fungi</taxon>
        <taxon>Dikarya</taxon>
        <taxon>Ascomycota</taxon>
        <taxon>Saccharomycotina</taxon>
        <taxon>Pichiomycetes</taxon>
        <taxon>Debaryomycetaceae</taxon>
        <taxon>Scheffersomyces</taxon>
    </lineage>
</organism>
<dbReference type="EMBL" id="JAHMUF010000014">
    <property type="protein sequence ID" value="KAG7192962.1"/>
    <property type="molecule type" value="Genomic_DNA"/>
</dbReference>
<dbReference type="Proteomes" id="UP000790833">
    <property type="component" value="Unassembled WGS sequence"/>
</dbReference>
<evidence type="ECO:0000256" key="3">
    <source>
        <dbReference type="ARBA" id="ARBA00023242"/>
    </source>
</evidence>
<feature type="compositionally biased region" description="Acidic residues" evidence="4">
    <location>
        <begin position="237"/>
        <end position="264"/>
    </location>
</feature>
<accession>A0A9P7V811</accession>
<evidence type="ECO:0000313" key="7">
    <source>
        <dbReference type="EMBL" id="KAG7192962.1"/>
    </source>
</evidence>
<comment type="caution">
    <text evidence="7">The sequence shown here is derived from an EMBL/GenBank/DDBJ whole genome shotgun (WGS) entry which is preliminary data.</text>
</comment>
<feature type="compositionally biased region" description="Basic and acidic residues" evidence="4">
    <location>
        <begin position="72"/>
        <end position="81"/>
    </location>
</feature>